<sequence length="139" mass="16964">MKNEMEKSDLRDQYHRNYYTEVVQFEKRRTELENLKNLTRDVAKRELKTVNLQRIDSGKVDIEAKEQAKLSYLRNQTNKRNLENEYRLKDNEFKEANRIAYKKLEADKRNGLYHDRILVEEAIRKTQQLKSKNQHRKNH</sequence>
<comment type="caution">
    <text evidence="2">The sequence shown here is derived from an EMBL/GenBank/DDBJ whole genome shotgun (WGS) entry which is preliminary data.</text>
</comment>
<evidence type="ECO:0000313" key="3">
    <source>
        <dbReference type="Proteomes" id="UP000663879"/>
    </source>
</evidence>
<name>A0A813PHB1_9BILA</name>
<accession>A0A813PHB1</accession>
<gene>
    <name evidence="2" type="ORF">OXX778_LOCUS4041</name>
</gene>
<protein>
    <submittedName>
        <fullName evidence="2">Uncharacterized protein</fullName>
    </submittedName>
</protein>
<feature type="coiled-coil region" evidence="1">
    <location>
        <begin position="65"/>
        <end position="99"/>
    </location>
</feature>
<reference evidence="2" key="1">
    <citation type="submission" date="2021-02" db="EMBL/GenBank/DDBJ databases">
        <authorList>
            <person name="Nowell W R."/>
        </authorList>
    </citation>
    <scope>NUCLEOTIDE SEQUENCE</scope>
    <source>
        <strain evidence="2">Ploen Becks lab</strain>
    </source>
</reference>
<proteinExistence type="predicted"/>
<dbReference type="EMBL" id="CAJNOC010000383">
    <property type="protein sequence ID" value="CAF0753441.1"/>
    <property type="molecule type" value="Genomic_DNA"/>
</dbReference>
<evidence type="ECO:0000256" key="1">
    <source>
        <dbReference type="SAM" id="Coils"/>
    </source>
</evidence>
<keyword evidence="3" id="KW-1185">Reference proteome</keyword>
<dbReference type="Proteomes" id="UP000663879">
    <property type="component" value="Unassembled WGS sequence"/>
</dbReference>
<organism evidence="2 3">
    <name type="scientific">Brachionus calyciflorus</name>
    <dbReference type="NCBI Taxonomy" id="104777"/>
    <lineage>
        <taxon>Eukaryota</taxon>
        <taxon>Metazoa</taxon>
        <taxon>Spiralia</taxon>
        <taxon>Gnathifera</taxon>
        <taxon>Rotifera</taxon>
        <taxon>Eurotatoria</taxon>
        <taxon>Monogononta</taxon>
        <taxon>Pseudotrocha</taxon>
        <taxon>Ploima</taxon>
        <taxon>Brachionidae</taxon>
        <taxon>Brachionus</taxon>
    </lineage>
</organism>
<keyword evidence="1" id="KW-0175">Coiled coil</keyword>
<dbReference type="AlphaFoldDB" id="A0A813PHB1"/>
<evidence type="ECO:0000313" key="2">
    <source>
        <dbReference type="EMBL" id="CAF0753441.1"/>
    </source>
</evidence>